<comment type="caution">
    <text evidence="1">The sequence shown here is derived from an EMBL/GenBank/DDBJ whole genome shotgun (WGS) entry which is preliminary data.</text>
</comment>
<organism evidence="1 2">
    <name type="scientific">Anaerofilum hominis</name>
    <dbReference type="NCBI Taxonomy" id="2763016"/>
    <lineage>
        <taxon>Bacteria</taxon>
        <taxon>Bacillati</taxon>
        <taxon>Bacillota</taxon>
        <taxon>Clostridia</taxon>
        <taxon>Eubacteriales</taxon>
        <taxon>Oscillospiraceae</taxon>
        <taxon>Anaerofilum</taxon>
    </lineage>
</organism>
<gene>
    <name evidence="1" type="ORF">H8S23_05140</name>
</gene>
<dbReference type="Proteomes" id="UP000659630">
    <property type="component" value="Unassembled WGS sequence"/>
</dbReference>
<dbReference type="RefSeq" id="WP_186887261.1">
    <property type="nucleotide sequence ID" value="NZ_JACONZ010000002.1"/>
</dbReference>
<accession>A0A923L0T7</accession>
<dbReference type="AlphaFoldDB" id="A0A923L0T7"/>
<proteinExistence type="predicted"/>
<dbReference type="EMBL" id="JACONZ010000002">
    <property type="protein sequence ID" value="MBC5580882.1"/>
    <property type="molecule type" value="Genomic_DNA"/>
</dbReference>
<evidence type="ECO:0000313" key="2">
    <source>
        <dbReference type="Proteomes" id="UP000659630"/>
    </source>
</evidence>
<evidence type="ECO:0000313" key="1">
    <source>
        <dbReference type="EMBL" id="MBC5580882.1"/>
    </source>
</evidence>
<protein>
    <submittedName>
        <fullName evidence="1">Uncharacterized protein</fullName>
    </submittedName>
</protein>
<sequence>MRLIDADKIPYVKSEDGVLEDFVYRYDINALPTVEAAPVVHGRWIWSPKYCKWICSACAGREGECVTPICKWCGARMDLMEGDMT</sequence>
<name>A0A923L0T7_9FIRM</name>
<keyword evidence="2" id="KW-1185">Reference proteome</keyword>
<reference evidence="1" key="1">
    <citation type="submission" date="2020-08" db="EMBL/GenBank/DDBJ databases">
        <title>Genome public.</title>
        <authorList>
            <person name="Liu C."/>
            <person name="Sun Q."/>
        </authorList>
    </citation>
    <scope>NUCLEOTIDE SEQUENCE</scope>
    <source>
        <strain evidence="1">BX8</strain>
    </source>
</reference>